<reference evidence="3 5" key="2">
    <citation type="submission" date="2017-05" db="EMBL/GenBank/DDBJ databases">
        <title>Whole genome sequencing of Yersinia kristensenii.</title>
        <authorList>
            <person name="Campioni F."/>
        </authorList>
    </citation>
    <scope>NUCLEOTIDE SEQUENCE [LARGE SCALE GENOMIC DNA]</scope>
    <source>
        <strain evidence="3 5">CFSAN060538</strain>
    </source>
</reference>
<evidence type="ECO:0000313" key="3">
    <source>
        <dbReference type="EMBL" id="OVZ82261.1"/>
    </source>
</evidence>
<evidence type="ECO:0000313" key="5">
    <source>
        <dbReference type="Proteomes" id="UP000195840"/>
    </source>
</evidence>
<name>A0A0T9LAP4_YERKR</name>
<feature type="signal peptide" evidence="1">
    <location>
        <begin position="1"/>
        <end position="20"/>
    </location>
</feature>
<organism evidence="2 4">
    <name type="scientific">Yersinia kristensenii</name>
    <dbReference type="NCBI Taxonomy" id="28152"/>
    <lineage>
        <taxon>Bacteria</taxon>
        <taxon>Pseudomonadati</taxon>
        <taxon>Pseudomonadota</taxon>
        <taxon>Gammaproteobacteria</taxon>
        <taxon>Enterobacterales</taxon>
        <taxon>Yersiniaceae</taxon>
        <taxon>Yersinia</taxon>
    </lineage>
</organism>
<dbReference type="AlphaFoldDB" id="A0A0T9LAP4"/>
<proteinExistence type="predicted"/>
<dbReference type="EMBL" id="NHOG01000007">
    <property type="protein sequence ID" value="OVZ82261.1"/>
    <property type="molecule type" value="Genomic_DNA"/>
</dbReference>
<evidence type="ECO:0000313" key="2">
    <source>
        <dbReference type="EMBL" id="CNE73238.1"/>
    </source>
</evidence>
<keyword evidence="5" id="KW-1185">Reference proteome</keyword>
<reference evidence="2 4" key="1">
    <citation type="submission" date="2015-03" db="EMBL/GenBank/DDBJ databases">
        <authorList>
            <person name="Murphy D."/>
        </authorList>
    </citation>
    <scope>NUCLEOTIDE SEQUENCE [LARGE SCALE GENOMIC DNA]</scope>
    <source>
        <strain evidence="2 4">FCF326</strain>
    </source>
</reference>
<dbReference type="RefSeq" id="WP_050119440.1">
    <property type="nucleotide sequence ID" value="NZ_CABMLW010000010.1"/>
</dbReference>
<dbReference type="Proteomes" id="UP000195840">
    <property type="component" value="Unassembled WGS sequence"/>
</dbReference>
<dbReference type="Gene3D" id="2.60.40.2550">
    <property type="match status" value="1"/>
</dbReference>
<feature type="chain" id="PRO_5044547083" evidence="1">
    <location>
        <begin position="21"/>
        <end position="141"/>
    </location>
</feature>
<evidence type="ECO:0000313" key="4">
    <source>
        <dbReference type="Proteomes" id="UP000045824"/>
    </source>
</evidence>
<gene>
    <name evidence="3" type="ORF">CBW52_05515</name>
    <name evidence="2" type="ORF">ERS008491_02118</name>
</gene>
<keyword evidence="1" id="KW-0732">Signal</keyword>
<evidence type="ECO:0000256" key="1">
    <source>
        <dbReference type="SAM" id="SignalP"/>
    </source>
</evidence>
<sequence>MKIGYITFTSAMLFCLSTAAQPLIASSLLIKQISLASSLTVSNDFSVHGVQPSYWLKDGQGQIEMTIATHDHLLITGYLYDVEGHEKARAETLINNRTKDFSLPLEGIAAGNYKLVIKALNTEHQSAIKNFNIALANFAEN</sequence>
<dbReference type="Proteomes" id="UP000045824">
    <property type="component" value="Unassembled WGS sequence"/>
</dbReference>
<dbReference type="EMBL" id="CPYI01000007">
    <property type="protein sequence ID" value="CNE73238.1"/>
    <property type="molecule type" value="Genomic_DNA"/>
</dbReference>
<protein>
    <submittedName>
        <fullName evidence="2">N-acetylglucosamine-binding protein A</fullName>
    </submittedName>
</protein>
<accession>A0A0T9LAP4</accession>